<dbReference type="PANTHER" id="PTHR40661:SF1">
    <property type="entry name" value="HTH CRO_C1-TYPE DOMAIN-CONTAINING PROTEIN"/>
    <property type="match status" value="1"/>
</dbReference>
<feature type="domain" description="Peptidase S24/S26A/S26B/S26C" evidence="4">
    <location>
        <begin position="117"/>
        <end position="202"/>
    </location>
</feature>
<evidence type="ECO:0000256" key="3">
    <source>
        <dbReference type="ARBA" id="ARBA00023163"/>
    </source>
</evidence>
<name>A0A412I4Q1_9BACE</name>
<dbReference type="CDD" id="cd00093">
    <property type="entry name" value="HTH_XRE"/>
    <property type="match status" value="1"/>
</dbReference>
<dbReference type="GO" id="GO:0003677">
    <property type="term" value="F:DNA binding"/>
    <property type="evidence" value="ECO:0007669"/>
    <property type="project" value="UniProtKB-KW"/>
</dbReference>
<keyword evidence="1" id="KW-0805">Transcription regulation</keyword>
<dbReference type="InterPro" id="IPR039418">
    <property type="entry name" value="LexA-like"/>
</dbReference>
<dbReference type="InterPro" id="IPR015927">
    <property type="entry name" value="Peptidase_S24_S26A/B/C"/>
</dbReference>
<comment type="caution">
    <text evidence="5">The sequence shown here is derived from an EMBL/GenBank/DDBJ whole genome shotgun (WGS) entry which is preliminary data.</text>
</comment>
<evidence type="ECO:0000313" key="5">
    <source>
        <dbReference type="EMBL" id="RGS31785.1"/>
    </source>
</evidence>
<evidence type="ECO:0000256" key="2">
    <source>
        <dbReference type="ARBA" id="ARBA00023125"/>
    </source>
</evidence>
<dbReference type="Gene3D" id="1.10.260.40">
    <property type="entry name" value="lambda repressor-like DNA-binding domains"/>
    <property type="match status" value="1"/>
</dbReference>
<dbReference type="RefSeq" id="WP_118403896.1">
    <property type="nucleotide sequence ID" value="NZ_CAXSKE010000003.1"/>
</dbReference>
<dbReference type="EMBL" id="QRVJ01000039">
    <property type="protein sequence ID" value="RGS31785.1"/>
    <property type="molecule type" value="Genomic_DNA"/>
</dbReference>
<dbReference type="InterPro" id="IPR010982">
    <property type="entry name" value="Lambda_DNA-bd_dom_sf"/>
</dbReference>
<evidence type="ECO:0000313" key="6">
    <source>
        <dbReference type="Proteomes" id="UP000283341"/>
    </source>
</evidence>
<dbReference type="Proteomes" id="UP000283341">
    <property type="component" value="Unassembled WGS sequence"/>
</dbReference>
<dbReference type="AlphaFoldDB" id="A0A412I4Q1"/>
<dbReference type="SUPFAM" id="SSF51306">
    <property type="entry name" value="LexA/Signal peptidase"/>
    <property type="match status" value="1"/>
</dbReference>
<gene>
    <name evidence="5" type="ORF">DWX97_24530</name>
</gene>
<accession>A0A412I4Q1</accession>
<dbReference type="PANTHER" id="PTHR40661">
    <property type="match status" value="1"/>
</dbReference>
<dbReference type="InterPro" id="IPR001387">
    <property type="entry name" value="Cro/C1-type_HTH"/>
</dbReference>
<keyword evidence="2" id="KW-0238">DNA-binding</keyword>
<protein>
    <submittedName>
        <fullName evidence="5">LexA family transcriptional regulator</fullName>
    </submittedName>
</protein>
<dbReference type="Pfam" id="PF00717">
    <property type="entry name" value="Peptidase_S24"/>
    <property type="match status" value="1"/>
</dbReference>
<dbReference type="InterPro" id="IPR036286">
    <property type="entry name" value="LexA/Signal_pep-like_sf"/>
</dbReference>
<keyword evidence="3" id="KW-0804">Transcription</keyword>
<reference evidence="5 6" key="1">
    <citation type="submission" date="2018-08" db="EMBL/GenBank/DDBJ databases">
        <title>A genome reference for cultivated species of the human gut microbiota.</title>
        <authorList>
            <person name="Zou Y."/>
            <person name="Xue W."/>
            <person name="Luo G."/>
        </authorList>
    </citation>
    <scope>NUCLEOTIDE SEQUENCE [LARGE SCALE GENOMIC DNA]</scope>
    <source>
        <strain evidence="5 6">AF22-3AC</strain>
    </source>
</reference>
<dbReference type="CDD" id="cd06529">
    <property type="entry name" value="S24_LexA-like"/>
    <property type="match status" value="1"/>
</dbReference>
<dbReference type="Gene3D" id="2.10.109.10">
    <property type="entry name" value="Umud Fragment, subunit A"/>
    <property type="match status" value="1"/>
</dbReference>
<proteinExistence type="predicted"/>
<evidence type="ECO:0000256" key="1">
    <source>
        <dbReference type="ARBA" id="ARBA00023015"/>
    </source>
</evidence>
<sequence>MILQRIKEYIDLKGISISAFEKSIGMSNASFGRSLKNNGAIGTDKLENILKTYQEINPDWLLTGQGNMVRSGSKITLPPPVTEKKGIPLISYQTLPTLFTGKKGTFSQATEHFSLPLFNEADFLIPVKDNSMAPQYKGGDIIACKCLSNEGLFFQWNKIYLLLTPQGALIKRIHPGKDEEHLTLVSDHTDYPPFQLHRSLIGNVALVLGGLSAE</sequence>
<organism evidence="5 6">
    <name type="scientific">Bacteroides cellulosilyticus</name>
    <dbReference type="NCBI Taxonomy" id="246787"/>
    <lineage>
        <taxon>Bacteria</taxon>
        <taxon>Pseudomonadati</taxon>
        <taxon>Bacteroidota</taxon>
        <taxon>Bacteroidia</taxon>
        <taxon>Bacteroidales</taxon>
        <taxon>Bacteroidaceae</taxon>
        <taxon>Bacteroides</taxon>
    </lineage>
</organism>
<evidence type="ECO:0000259" key="4">
    <source>
        <dbReference type="Pfam" id="PF00717"/>
    </source>
</evidence>